<sequence>MTKKILVLSLDYDDCLLRKYDRYDHLRREKFDAVDFDEVVNNYQAPKGKIKWKKRLLKDNKALFAYISSIAANYDEIIVCCGSNRQNEYSDATNSCRDDLYSGSCYEGLEILVSHLRTLVGVPVQLEQTTTADHFLQRKSGETFSSTLEWAKGLKPKSSFKDCPNDRTKISLHYRLMHYFADKLESFWAKQKEEVKIDYFAIDDSYQGQLKLPNPAIIDGLNEVYRERPQLIPDNTSLFTLPYQNGELKMDCMTKIEGTGAIDRNFDFNMERMMLCSLKGDEIEQRIKLFDRKSCNCWNVFANHKKEEAFFRNLQDPETAFVNEFIERHKLAYSSGFFCGLFNKTNLSDYETLNTRAILKHAKHRTFFGFKNRTCQIVEEMGYNVEP</sequence>
<protein>
    <recommendedName>
        <fullName evidence="3">Dot/Icm T4SS effector</fullName>
    </recommendedName>
</protein>
<dbReference type="PATRIC" id="fig|1212489.4.peg.110"/>
<reference evidence="1 2" key="1">
    <citation type="submission" date="2015-11" db="EMBL/GenBank/DDBJ databases">
        <title>Genomic analysis of 38 Legionella species identifies large and diverse effector repertoires.</title>
        <authorList>
            <person name="Burstein D."/>
            <person name="Amaro F."/>
            <person name="Zusman T."/>
            <person name="Lifshitz Z."/>
            <person name="Cohen O."/>
            <person name="Gilbert J.A."/>
            <person name="Pupko T."/>
            <person name="Shuman H.A."/>
            <person name="Segal G."/>
        </authorList>
    </citation>
    <scope>NUCLEOTIDE SEQUENCE [LARGE SCALE GENOMIC DNA]</scope>
    <source>
        <strain evidence="1 2">ATCC 700990</strain>
    </source>
</reference>
<comment type="caution">
    <text evidence="1">The sequence shown here is derived from an EMBL/GenBank/DDBJ whole genome shotgun (WGS) entry which is preliminary data.</text>
</comment>
<dbReference type="EMBL" id="LNXY01000001">
    <property type="protein sequence ID" value="KTC93759.1"/>
    <property type="molecule type" value="Genomic_DNA"/>
</dbReference>
<evidence type="ECO:0000313" key="2">
    <source>
        <dbReference type="Proteomes" id="UP000054736"/>
    </source>
</evidence>
<gene>
    <name evidence="1" type="ORF">Ldro_0109</name>
</gene>
<dbReference type="AlphaFoldDB" id="A0A0W0TDT1"/>
<evidence type="ECO:0000313" key="1">
    <source>
        <dbReference type="EMBL" id="KTC93759.1"/>
    </source>
</evidence>
<accession>A0A0W0TDT1</accession>
<organism evidence="1 2">
    <name type="scientific">Legionella drozanskii LLAP-1</name>
    <dbReference type="NCBI Taxonomy" id="1212489"/>
    <lineage>
        <taxon>Bacteria</taxon>
        <taxon>Pseudomonadati</taxon>
        <taxon>Pseudomonadota</taxon>
        <taxon>Gammaproteobacteria</taxon>
        <taxon>Legionellales</taxon>
        <taxon>Legionellaceae</taxon>
        <taxon>Legionella</taxon>
    </lineage>
</organism>
<evidence type="ECO:0008006" key="3">
    <source>
        <dbReference type="Google" id="ProtNLM"/>
    </source>
</evidence>
<name>A0A0W0TDT1_9GAMM</name>
<dbReference type="RefSeq" id="WP_058494473.1">
    <property type="nucleotide sequence ID" value="NZ_CAAAIU010000006.1"/>
</dbReference>
<proteinExistence type="predicted"/>
<dbReference type="Proteomes" id="UP000054736">
    <property type="component" value="Unassembled WGS sequence"/>
</dbReference>
<keyword evidence="2" id="KW-1185">Reference proteome</keyword>
<dbReference type="OrthoDB" id="1552567at1236"/>